<keyword evidence="2" id="KW-1185">Reference proteome</keyword>
<evidence type="ECO:0000313" key="1">
    <source>
        <dbReference type="EMBL" id="KAF5831152.1"/>
    </source>
</evidence>
<gene>
    <name evidence="1" type="ORF">DUNSADRAFT_13509</name>
</gene>
<protein>
    <submittedName>
        <fullName evidence="1">Flagellar associated protein</fullName>
    </submittedName>
</protein>
<comment type="caution">
    <text evidence="1">The sequence shown here is derived from an EMBL/GenBank/DDBJ whole genome shotgun (WGS) entry which is preliminary data.</text>
</comment>
<organism evidence="1 2">
    <name type="scientific">Dunaliella salina</name>
    <name type="common">Green alga</name>
    <name type="synonym">Protococcus salinus</name>
    <dbReference type="NCBI Taxonomy" id="3046"/>
    <lineage>
        <taxon>Eukaryota</taxon>
        <taxon>Viridiplantae</taxon>
        <taxon>Chlorophyta</taxon>
        <taxon>core chlorophytes</taxon>
        <taxon>Chlorophyceae</taxon>
        <taxon>CS clade</taxon>
        <taxon>Chlamydomonadales</taxon>
        <taxon>Dunaliellaceae</taxon>
        <taxon>Dunaliella</taxon>
    </lineage>
</organism>
<dbReference type="PANTHER" id="PTHR24274">
    <property type="entry name" value="CILIA- AND FLAGELLA-ASSOCIATED PROTEIN 161"/>
    <property type="match status" value="1"/>
</dbReference>
<sequence length="389" mass="42692">MADYSHLRNSSTYNASTLIGNWMEERDLRRTVLQDVVSRKCTATLRLDAFAQRMSAALQEVELTKAADDPFVHYGDSIQLIHLDTSCVLACDVGDKDPRPGEKACAATGAPEIRAPCARNSFVVLPYIPPRNAVAEPDYGDNILRYGCKVRLAMHPAYTGDSVSPLSEDAQPLCLFSKPVSLIYSSKYTRNQLVGFTSRDSFDTVWEVLTTDPAQRSLSAGLEVLAGAPIILLHCATQKPLVLENQKYPNDFGMELEVTARVSAPKGLKLALEQTRIGIMKGSMQKLDNPDTNWTFMTGTKVQPPEDAAPTHRTKLAQEAMRAVASELRVKHGSIQPLEQKLILWSSSKSELPADDDHIAALVRHYKVQQKPGCVDAADMLAALRNAAA</sequence>
<reference evidence="1" key="2">
    <citation type="submission" date="2020-06" db="EMBL/GenBank/DDBJ databases">
        <authorList>
            <consortium name="DOE Joint Genome Institute"/>
            <person name="Calhoun S."/>
            <person name="Polle J.E."/>
            <person name="Mckie-Krisberg Z."/>
            <person name="Prochnik S."/>
            <person name="Neofotis P."/>
            <person name="Yim W.C."/>
            <person name="Hathwaik L.T."/>
            <person name="Jenkins J."/>
            <person name="Molina H."/>
            <person name="Bunkenborg J."/>
            <person name="Grigoriev I.V."/>
            <person name="Barry K."/>
            <person name="Schmutz J."/>
            <person name="Jin E."/>
            <person name="Cushman J.C."/>
            <person name="Magnuson J.K."/>
        </authorList>
    </citation>
    <scope>NUCLEOTIDE SEQUENCE</scope>
    <source>
        <strain evidence="1">CCAP 19/18</strain>
    </source>
</reference>
<dbReference type="Pfam" id="PF24569">
    <property type="entry name" value="CFAP161"/>
    <property type="match status" value="1"/>
</dbReference>
<proteinExistence type="predicted"/>
<dbReference type="InterPro" id="IPR055325">
    <property type="entry name" value="CF161"/>
</dbReference>
<keyword evidence="1" id="KW-0282">Flagellum</keyword>
<reference evidence="1" key="1">
    <citation type="submission" date="2017-08" db="EMBL/GenBank/DDBJ databases">
        <authorList>
            <person name="Polle J.E."/>
            <person name="Barry K."/>
            <person name="Cushman J."/>
            <person name="Schmutz J."/>
            <person name="Tran D."/>
            <person name="Hathwaick L.T."/>
            <person name="Yim W.C."/>
            <person name="Jenkins J."/>
            <person name="Mckie-Krisberg Z.M."/>
            <person name="Prochnik S."/>
            <person name="Lindquist E."/>
            <person name="Dockter R.B."/>
            <person name="Adam C."/>
            <person name="Molina H."/>
            <person name="Bunkerborg J."/>
            <person name="Jin E."/>
            <person name="Buchheim M."/>
            <person name="Magnuson J."/>
        </authorList>
    </citation>
    <scope>NUCLEOTIDE SEQUENCE</scope>
    <source>
        <strain evidence="1">CCAP 19/18</strain>
    </source>
</reference>
<name>A0ABQ7G961_DUNSA</name>
<evidence type="ECO:0000313" key="2">
    <source>
        <dbReference type="Proteomes" id="UP000815325"/>
    </source>
</evidence>
<dbReference type="PANTHER" id="PTHR24274:SF1">
    <property type="entry name" value="CILIA- AND FLAGELLA-ASSOCIATED PROTEIN 161"/>
    <property type="match status" value="1"/>
</dbReference>
<keyword evidence="1" id="KW-0969">Cilium</keyword>
<dbReference type="EMBL" id="MU069971">
    <property type="protein sequence ID" value="KAF5831151.1"/>
    <property type="molecule type" value="Genomic_DNA"/>
</dbReference>
<keyword evidence="1" id="KW-0966">Cell projection</keyword>
<dbReference type="EMBL" id="MU069971">
    <property type="protein sequence ID" value="KAF5831152.1"/>
    <property type="molecule type" value="Genomic_DNA"/>
</dbReference>
<accession>A0ABQ7G961</accession>
<dbReference type="Proteomes" id="UP000815325">
    <property type="component" value="Unassembled WGS sequence"/>
</dbReference>